<accession>A0A1W6YGK7</accession>
<name>A0A1W6YGK7_9BORD</name>
<dbReference type="InterPro" id="IPR037523">
    <property type="entry name" value="VOC_core"/>
</dbReference>
<dbReference type="EMBL" id="CP021108">
    <property type="protein sequence ID" value="ARP80197.1"/>
    <property type="molecule type" value="Genomic_DNA"/>
</dbReference>
<dbReference type="Pfam" id="PF00903">
    <property type="entry name" value="Glyoxalase"/>
    <property type="match status" value="1"/>
</dbReference>
<dbReference type="STRING" id="1416806.CAL12_04690"/>
<dbReference type="OrthoDB" id="9806945at2"/>
<dbReference type="SUPFAM" id="SSF54593">
    <property type="entry name" value="Glyoxalase/Bleomycin resistance protein/Dihydroxybiphenyl dioxygenase"/>
    <property type="match status" value="1"/>
</dbReference>
<dbReference type="PROSITE" id="PS51819">
    <property type="entry name" value="VOC"/>
    <property type="match status" value="1"/>
</dbReference>
<dbReference type="KEGG" id="bgv:CAL12_04690"/>
<dbReference type="InterPro" id="IPR026275">
    <property type="entry name" value="Glyoxalase/dOase/EhpR"/>
</dbReference>
<reference evidence="2 3" key="1">
    <citation type="submission" date="2017-05" db="EMBL/GenBank/DDBJ databases">
        <title>Complete and WGS of Bordetella genogroups.</title>
        <authorList>
            <person name="Spilker T."/>
            <person name="LiPuma J."/>
        </authorList>
    </citation>
    <scope>NUCLEOTIDE SEQUENCE [LARGE SCALE GENOMIC DNA]</scope>
    <source>
        <strain evidence="2 3">AU19157</strain>
    </source>
</reference>
<evidence type="ECO:0000313" key="2">
    <source>
        <dbReference type="EMBL" id="ARP80197.1"/>
    </source>
</evidence>
<proteinExistence type="predicted"/>
<dbReference type="Gene3D" id="3.30.720.110">
    <property type="match status" value="1"/>
</dbReference>
<evidence type="ECO:0000313" key="3">
    <source>
        <dbReference type="Proteomes" id="UP000194151"/>
    </source>
</evidence>
<dbReference type="AlphaFoldDB" id="A0A1W6YGK7"/>
<organism evidence="2 3">
    <name type="scientific">Bordetella genomosp. 8</name>
    <dbReference type="NCBI Taxonomy" id="1416806"/>
    <lineage>
        <taxon>Bacteria</taxon>
        <taxon>Pseudomonadati</taxon>
        <taxon>Pseudomonadota</taxon>
        <taxon>Betaproteobacteria</taxon>
        <taxon>Burkholderiales</taxon>
        <taxon>Alcaligenaceae</taxon>
        <taxon>Bordetella</taxon>
    </lineage>
</organism>
<protein>
    <submittedName>
        <fullName evidence="2">Drug:proton antiporter</fullName>
    </submittedName>
</protein>
<dbReference type="PIRSF" id="PIRSF039020">
    <property type="entry name" value="EhpR"/>
    <property type="match status" value="1"/>
</dbReference>
<dbReference type="InterPro" id="IPR004360">
    <property type="entry name" value="Glyas_Fos-R_dOase_dom"/>
</dbReference>
<feature type="domain" description="VOC" evidence="1">
    <location>
        <begin position="3"/>
        <end position="120"/>
    </location>
</feature>
<keyword evidence="3" id="KW-1185">Reference proteome</keyword>
<dbReference type="Gene3D" id="3.30.720.120">
    <property type="match status" value="1"/>
</dbReference>
<dbReference type="InterPro" id="IPR029068">
    <property type="entry name" value="Glyas_Bleomycin-R_OHBP_Dase"/>
</dbReference>
<dbReference type="Proteomes" id="UP000194151">
    <property type="component" value="Chromosome"/>
</dbReference>
<evidence type="ECO:0000259" key="1">
    <source>
        <dbReference type="PROSITE" id="PS51819"/>
    </source>
</evidence>
<sequence length="135" mass="14890">MPHPNYVLLFVENPILSAAFYASLLDCKPMEASPSFALFELSSGVRLGLWSRRDAEPMVISRGGGCELGIPVDDDQALHAMYANWKERGLAIVQPPTDMDFGRTFVALDPDGHRLRVFRLGATSVRRVEDEAIAA</sequence>
<gene>
    <name evidence="2" type="ORF">CAL12_04690</name>
</gene>
<dbReference type="RefSeq" id="WP_086063428.1">
    <property type="nucleotide sequence ID" value="NZ_CP021108.1"/>
</dbReference>